<dbReference type="GO" id="GO:0003746">
    <property type="term" value="F:translation elongation factor activity"/>
    <property type="evidence" value="ECO:0007669"/>
    <property type="project" value="UniProtKB-KW"/>
</dbReference>
<reference evidence="6" key="1">
    <citation type="submission" date="2022-12" db="EMBL/GenBank/DDBJ databases">
        <title>Draft genome assemblies for two species of Escallonia (Escalloniales).</title>
        <authorList>
            <person name="Chanderbali A."/>
            <person name="Dervinis C."/>
            <person name="Anghel I."/>
            <person name="Soltis D."/>
            <person name="Soltis P."/>
            <person name="Zapata F."/>
        </authorList>
    </citation>
    <scope>NUCLEOTIDE SEQUENCE</scope>
    <source>
        <strain evidence="6">UCBG92.1500</strain>
        <tissue evidence="6">Leaf</tissue>
    </source>
</reference>
<sequence>MNVPEPVMSLAVSPVSKDSGGQFSKALNRFQREDPTFRVGLDAESGQTIISGMGELHLDIYVERIRREYKVDATVGKPRVNFRETVTQRADFTNCIRSKVEGRAIRKGQVIPSNFVSAIEKGFKEAANSELAFKLAAIYAFRQGKGEFTMEYKEHSPVSNDVQMQLVNTYKVTKAAE</sequence>
<dbReference type="PANTHER" id="PTHR43636:SF2">
    <property type="entry name" value="ELONGATION FACTOR G, MITOCHONDRIAL"/>
    <property type="match status" value="1"/>
</dbReference>
<dbReference type="InterPro" id="IPR035647">
    <property type="entry name" value="EFG_III/V"/>
</dbReference>
<evidence type="ECO:0000256" key="3">
    <source>
        <dbReference type="ARBA" id="ARBA00022917"/>
    </source>
</evidence>
<keyword evidence="2" id="KW-0251">Elongation factor</keyword>
<dbReference type="EMBL" id="JAVXUO010000479">
    <property type="protein sequence ID" value="KAK2991717.1"/>
    <property type="molecule type" value="Genomic_DNA"/>
</dbReference>
<evidence type="ECO:0000313" key="6">
    <source>
        <dbReference type="EMBL" id="KAK2991717.1"/>
    </source>
</evidence>
<evidence type="ECO:0000259" key="5">
    <source>
        <dbReference type="Pfam" id="PF14492"/>
    </source>
</evidence>
<feature type="domain" description="Elongation Factor G" evidence="5">
    <location>
        <begin position="3"/>
        <end position="77"/>
    </location>
</feature>
<dbReference type="GO" id="GO:0003924">
    <property type="term" value="F:GTPase activity"/>
    <property type="evidence" value="ECO:0007669"/>
    <property type="project" value="TreeGrafter"/>
</dbReference>
<dbReference type="InterPro" id="IPR041095">
    <property type="entry name" value="EFG_II"/>
</dbReference>
<proteinExistence type="predicted"/>
<dbReference type="GO" id="GO:0005739">
    <property type="term" value="C:mitochondrion"/>
    <property type="evidence" value="ECO:0007669"/>
    <property type="project" value="TreeGrafter"/>
</dbReference>
<dbReference type="CDD" id="cd16262">
    <property type="entry name" value="EFG_III"/>
    <property type="match status" value="1"/>
</dbReference>
<keyword evidence="4" id="KW-0342">GTP-binding</keyword>
<dbReference type="FunFam" id="3.30.70.870:FF:000001">
    <property type="entry name" value="Elongation factor G"/>
    <property type="match status" value="1"/>
</dbReference>
<gene>
    <name evidence="6" type="ORF">RJ640_001220</name>
</gene>
<dbReference type="Pfam" id="PF14492">
    <property type="entry name" value="EFG_III"/>
    <property type="match status" value="1"/>
</dbReference>
<dbReference type="PANTHER" id="PTHR43636">
    <property type="entry name" value="ELONGATION FACTOR G, MITOCHONDRIAL"/>
    <property type="match status" value="1"/>
</dbReference>
<keyword evidence="1" id="KW-0547">Nucleotide-binding</keyword>
<dbReference type="Gene3D" id="3.30.70.870">
    <property type="entry name" value="Elongation Factor G (Translational Gtpase), domain 3"/>
    <property type="match status" value="1"/>
</dbReference>
<keyword evidence="7" id="KW-1185">Reference proteome</keyword>
<name>A0AA88RLW9_9ASTE</name>
<dbReference type="SUPFAM" id="SSF54980">
    <property type="entry name" value="EF-G C-terminal domain-like"/>
    <property type="match status" value="1"/>
</dbReference>
<dbReference type="AlphaFoldDB" id="A0AA88RLW9"/>
<evidence type="ECO:0000256" key="2">
    <source>
        <dbReference type="ARBA" id="ARBA00022768"/>
    </source>
</evidence>
<dbReference type="GO" id="GO:0070125">
    <property type="term" value="P:mitochondrial translational elongation"/>
    <property type="evidence" value="ECO:0007669"/>
    <property type="project" value="TreeGrafter"/>
</dbReference>
<dbReference type="InterPro" id="IPR009022">
    <property type="entry name" value="EFG_III"/>
</dbReference>
<keyword evidence="3" id="KW-0648">Protein biosynthesis</keyword>
<dbReference type="InterPro" id="IPR020568">
    <property type="entry name" value="Ribosomal_Su5_D2-typ_SF"/>
</dbReference>
<accession>A0AA88RLW9</accession>
<dbReference type="Proteomes" id="UP001187471">
    <property type="component" value="Unassembled WGS sequence"/>
</dbReference>
<evidence type="ECO:0000256" key="1">
    <source>
        <dbReference type="ARBA" id="ARBA00022741"/>
    </source>
</evidence>
<dbReference type="GO" id="GO:0005525">
    <property type="term" value="F:GTP binding"/>
    <property type="evidence" value="ECO:0007669"/>
    <property type="project" value="UniProtKB-KW"/>
</dbReference>
<comment type="caution">
    <text evidence="6">The sequence shown here is derived from an EMBL/GenBank/DDBJ whole genome shotgun (WGS) entry which is preliminary data.</text>
</comment>
<protein>
    <recommendedName>
        <fullName evidence="5">Elongation Factor G domain-containing protein</fullName>
    </recommendedName>
</protein>
<evidence type="ECO:0000313" key="7">
    <source>
        <dbReference type="Proteomes" id="UP001187471"/>
    </source>
</evidence>
<dbReference type="SUPFAM" id="SSF54211">
    <property type="entry name" value="Ribosomal protein S5 domain 2-like"/>
    <property type="match status" value="1"/>
</dbReference>
<evidence type="ECO:0000256" key="4">
    <source>
        <dbReference type="ARBA" id="ARBA00023134"/>
    </source>
</evidence>
<organism evidence="6 7">
    <name type="scientific">Escallonia rubra</name>
    <dbReference type="NCBI Taxonomy" id="112253"/>
    <lineage>
        <taxon>Eukaryota</taxon>
        <taxon>Viridiplantae</taxon>
        <taxon>Streptophyta</taxon>
        <taxon>Embryophyta</taxon>
        <taxon>Tracheophyta</taxon>
        <taxon>Spermatophyta</taxon>
        <taxon>Magnoliopsida</taxon>
        <taxon>eudicotyledons</taxon>
        <taxon>Gunneridae</taxon>
        <taxon>Pentapetalae</taxon>
        <taxon>asterids</taxon>
        <taxon>campanulids</taxon>
        <taxon>Escalloniales</taxon>
        <taxon>Escalloniaceae</taxon>
        <taxon>Escallonia</taxon>
    </lineage>
</organism>